<reference evidence="4" key="1">
    <citation type="journal article" date="2014" name="Int. J. Syst. Evol. Microbiol.">
        <title>Complete genome sequence of Corynebacterium casei LMG S-19264T (=DSM 44701T), isolated from a smear-ripened cheese.</title>
        <authorList>
            <consortium name="US DOE Joint Genome Institute (JGI-PGF)"/>
            <person name="Walter F."/>
            <person name="Albersmeier A."/>
            <person name="Kalinowski J."/>
            <person name="Ruckert C."/>
        </authorList>
    </citation>
    <scope>NUCLEOTIDE SEQUENCE</scope>
    <source>
        <strain evidence="4">CGMCC 1.15725</strain>
    </source>
</reference>
<dbReference type="EMBL" id="BMJQ01000001">
    <property type="protein sequence ID" value="GGF01594.1"/>
    <property type="molecule type" value="Genomic_DNA"/>
</dbReference>
<comment type="pathway">
    <text evidence="1">Cofactor biosynthesis; pyrroloquinoline quinone biosynthesis.</text>
</comment>
<evidence type="ECO:0000313" key="4">
    <source>
        <dbReference type="EMBL" id="GGF01594.1"/>
    </source>
</evidence>
<dbReference type="GO" id="GO:0048038">
    <property type="term" value="F:quinone binding"/>
    <property type="evidence" value="ECO:0007669"/>
    <property type="project" value="InterPro"/>
</dbReference>
<comment type="subunit">
    <text evidence="2">Monomer. Interacts with PqqE.</text>
</comment>
<dbReference type="InterPro" id="IPR022479">
    <property type="entry name" value="PqqD_bac"/>
</dbReference>
<evidence type="ECO:0000256" key="1">
    <source>
        <dbReference type="ARBA" id="ARBA00004886"/>
    </source>
</evidence>
<comment type="caution">
    <text evidence="4">The sequence shown here is derived from an EMBL/GenBank/DDBJ whole genome shotgun (WGS) entry which is preliminary data.</text>
</comment>
<sequence>MSVPPDKMAAEERVPAFGRGVKFRFDEVRQAWVLLAPERLFVPDEQAVEILKLVDGVRSLGAIVDDLVARYDAPRPLIAGDVARLLGDLADKGAISL</sequence>
<evidence type="ECO:0000256" key="2">
    <source>
        <dbReference type="ARBA" id="ARBA00011741"/>
    </source>
</evidence>
<keyword evidence="5" id="KW-1185">Reference proteome</keyword>
<accession>A0A8J2YP52</accession>
<dbReference type="Proteomes" id="UP000646365">
    <property type="component" value="Unassembled WGS sequence"/>
</dbReference>
<dbReference type="RefSeq" id="WP_189041885.1">
    <property type="nucleotide sequence ID" value="NZ_BMJQ01000001.1"/>
</dbReference>
<reference evidence="4" key="2">
    <citation type="submission" date="2020-09" db="EMBL/GenBank/DDBJ databases">
        <authorList>
            <person name="Sun Q."/>
            <person name="Zhou Y."/>
        </authorList>
    </citation>
    <scope>NUCLEOTIDE SEQUENCE</scope>
    <source>
        <strain evidence="4">CGMCC 1.15725</strain>
    </source>
</reference>
<keyword evidence="3" id="KW-0884">PQQ biosynthesis</keyword>
<name>A0A8J2YP52_9PROT</name>
<gene>
    <name evidence="4" type="primary">pqqD</name>
    <name evidence="4" type="ORF">GCM10011611_03880</name>
</gene>
<proteinExistence type="predicted"/>
<protein>
    <submittedName>
        <fullName evidence="4">Coenzyme PQQ synthesis protein D</fullName>
    </submittedName>
</protein>
<dbReference type="NCBIfam" id="TIGR03859">
    <property type="entry name" value="PQQ_PqqD"/>
    <property type="match status" value="1"/>
</dbReference>
<dbReference type="Gene3D" id="1.10.10.1150">
    <property type="entry name" value="Coenzyme PQQ synthesis protein D (PqqD)"/>
    <property type="match status" value="1"/>
</dbReference>
<organism evidence="4 5">
    <name type="scientific">Aliidongia dinghuensis</name>
    <dbReference type="NCBI Taxonomy" id="1867774"/>
    <lineage>
        <taxon>Bacteria</taxon>
        <taxon>Pseudomonadati</taxon>
        <taxon>Pseudomonadota</taxon>
        <taxon>Alphaproteobacteria</taxon>
        <taxon>Rhodospirillales</taxon>
        <taxon>Dongiaceae</taxon>
        <taxon>Aliidongia</taxon>
    </lineage>
</organism>
<evidence type="ECO:0000313" key="5">
    <source>
        <dbReference type="Proteomes" id="UP000646365"/>
    </source>
</evidence>
<dbReference type="InterPro" id="IPR008792">
    <property type="entry name" value="PQQD"/>
</dbReference>
<dbReference type="AlphaFoldDB" id="A0A8J2YP52"/>
<dbReference type="Pfam" id="PF05402">
    <property type="entry name" value="PqqD"/>
    <property type="match status" value="1"/>
</dbReference>
<dbReference type="UniPathway" id="UPA00539"/>
<dbReference type="GO" id="GO:0018189">
    <property type="term" value="P:pyrroloquinoline quinone biosynthetic process"/>
    <property type="evidence" value="ECO:0007669"/>
    <property type="project" value="UniProtKB-UniPathway"/>
</dbReference>
<dbReference type="InterPro" id="IPR041881">
    <property type="entry name" value="PqqD_sf"/>
</dbReference>
<evidence type="ECO:0000256" key="3">
    <source>
        <dbReference type="ARBA" id="ARBA00022905"/>
    </source>
</evidence>